<feature type="compositionally biased region" description="Basic and acidic residues" evidence="1">
    <location>
        <begin position="159"/>
        <end position="168"/>
    </location>
</feature>
<gene>
    <name evidence="3" type="ORF">P879_02442</name>
</gene>
<dbReference type="InterPro" id="IPR001478">
    <property type="entry name" value="PDZ"/>
</dbReference>
<feature type="non-terminal residue" evidence="3">
    <location>
        <position position="1"/>
    </location>
</feature>
<reference evidence="3 4" key="1">
    <citation type="submission" date="2019-07" db="EMBL/GenBank/DDBJ databases">
        <title>Annotation for the trematode Paragonimus westermani.</title>
        <authorList>
            <person name="Choi Y.-J."/>
        </authorList>
    </citation>
    <scope>NUCLEOTIDE SEQUENCE [LARGE SCALE GENOMIC DNA]</scope>
    <source>
        <strain evidence="3">180907_Pwestermani</strain>
    </source>
</reference>
<dbReference type="InterPro" id="IPR036034">
    <property type="entry name" value="PDZ_sf"/>
</dbReference>
<dbReference type="OrthoDB" id="6270329at2759"/>
<dbReference type="Proteomes" id="UP000699462">
    <property type="component" value="Unassembled WGS sequence"/>
</dbReference>
<dbReference type="AlphaFoldDB" id="A0A8T0DCV7"/>
<proteinExistence type="predicted"/>
<sequence length="181" mass="20050">KKDAKFPSYSTPPFASLQEVNLRRSSSQEKFGLTLCYRNGKDPDDPCDVYVGEIETNSVASNSADVMVGDRIIKINSQLVRSRKQVIELFQKSQNTVSLLLARQPPKANVPFLQPCEASARSGDLDPIYSETMIPPLKSDTPPCIAFKRPDQDSGMGRTTDDSARTEESSEQVSFLKYALP</sequence>
<accession>A0A8T0DCV7</accession>
<evidence type="ECO:0000256" key="1">
    <source>
        <dbReference type="SAM" id="MobiDB-lite"/>
    </source>
</evidence>
<dbReference type="EMBL" id="JTDF01006430">
    <property type="protein sequence ID" value="KAF8565610.1"/>
    <property type="molecule type" value="Genomic_DNA"/>
</dbReference>
<evidence type="ECO:0000313" key="4">
    <source>
        <dbReference type="Proteomes" id="UP000699462"/>
    </source>
</evidence>
<dbReference type="PROSITE" id="PS50106">
    <property type="entry name" value="PDZ"/>
    <property type="match status" value="1"/>
</dbReference>
<evidence type="ECO:0000259" key="2">
    <source>
        <dbReference type="PROSITE" id="PS50106"/>
    </source>
</evidence>
<evidence type="ECO:0000313" key="3">
    <source>
        <dbReference type="EMBL" id="KAF8565610.1"/>
    </source>
</evidence>
<dbReference type="Pfam" id="PF00595">
    <property type="entry name" value="PDZ"/>
    <property type="match status" value="1"/>
</dbReference>
<dbReference type="InterPro" id="IPR051971">
    <property type="entry name" value="E3_ubiquitin-PDZ_ligase"/>
</dbReference>
<dbReference type="Gene3D" id="2.30.42.10">
    <property type="match status" value="1"/>
</dbReference>
<feature type="region of interest" description="Disordered" evidence="1">
    <location>
        <begin position="127"/>
        <end position="181"/>
    </location>
</feature>
<dbReference type="SUPFAM" id="SSF50156">
    <property type="entry name" value="PDZ domain-like"/>
    <property type="match status" value="1"/>
</dbReference>
<protein>
    <recommendedName>
        <fullName evidence="2">PDZ domain-containing protein</fullName>
    </recommendedName>
</protein>
<dbReference type="PANTHER" id="PTHR15545">
    <property type="entry name" value="PDZ DOMAIN CONTAINING RING FINGER PROTEIN 3, 4"/>
    <property type="match status" value="1"/>
</dbReference>
<comment type="caution">
    <text evidence="3">The sequence shown here is derived from an EMBL/GenBank/DDBJ whole genome shotgun (WGS) entry which is preliminary data.</text>
</comment>
<dbReference type="PANTHER" id="PTHR15545:SF8">
    <property type="entry name" value="SLO-INTERACTING PROTEIN 1"/>
    <property type="match status" value="1"/>
</dbReference>
<dbReference type="SMART" id="SM00228">
    <property type="entry name" value="PDZ"/>
    <property type="match status" value="1"/>
</dbReference>
<name>A0A8T0DCV7_9TREM</name>
<keyword evidence="4" id="KW-1185">Reference proteome</keyword>
<organism evidence="3 4">
    <name type="scientific">Paragonimus westermani</name>
    <dbReference type="NCBI Taxonomy" id="34504"/>
    <lineage>
        <taxon>Eukaryota</taxon>
        <taxon>Metazoa</taxon>
        <taxon>Spiralia</taxon>
        <taxon>Lophotrochozoa</taxon>
        <taxon>Platyhelminthes</taxon>
        <taxon>Trematoda</taxon>
        <taxon>Digenea</taxon>
        <taxon>Plagiorchiida</taxon>
        <taxon>Troglotremata</taxon>
        <taxon>Troglotrematidae</taxon>
        <taxon>Paragonimus</taxon>
    </lineage>
</organism>
<feature type="domain" description="PDZ" evidence="2">
    <location>
        <begin position="19"/>
        <end position="105"/>
    </location>
</feature>